<dbReference type="InterPro" id="IPR046346">
    <property type="entry name" value="Aminoacid_DH-like_N_sf"/>
</dbReference>
<evidence type="ECO:0000256" key="1">
    <source>
        <dbReference type="ARBA" id="ARBA00004871"/>
    </source>
</evidence>
<dbReference type="RefSeq" id="WP_289829761.1">
    <property type="nucleotide sequence ID" value="NZ_JAUEDK010000014.1"/>
</dbReference>
<comment type="caution">
    <text evidence="5">The sequence shown here is derived from an EMBL/GenBank/DDBJ whole genome shotgun (WGS) entry which is preliminary data.</text>
</comment>
<dbReference type="InterPro" id="IPR013708">
    <property type="entry name" value="Shikimate_DH-bd_N"/>
</dbReference>
<dbReference type="SUPFAM" id="SSF51735">
    <property type="entry name" value="NAD(P)-binding Rossmann-fold domains"/>
    <property type="match status" value="1"/>
</dbReference>
<dbReference type="Proteomes" id="UP001168540">
    <property type="component" value="Unassembled WGS sequence"/>
</dbReference>
<evidence type="ECO:0000259" key="4">
    <source>
        <dbReference type="Pfam" id="PF08501"/>
    </source>
</evidence>
<dbReference type="Gene3D" id="3.40.50.10860">
    <property type="entry name" value="Leucine Dehydrogenase, chain A, domain 1"/>
    <property type="match status" value="1"/>
</dbReference>
<proteinExistence type="predicted"/>
<gene>
    <name evidence="5" type="ORF">QU481_09710</name>
</gene>
<dbReference type="InterPro" id="IPR036291">
    <property type="entry name" value="NAD(P)-bd_dom_sf"/>
</dbReference>
<dbReference type="Gene3D" id="3.40.50.720">
    <property type="entry name" value="NAD(P)-binding Rossmann-like Domain"/>
    <property type="match status" value="1"/>
</dbReference>
<dbReference type="CDD" id="cd01065">
    <property type="entry name" value="NAD_bind_Shikimate_DH"/>
    <property type="match status" value="1"/>
</dbReference>
<keyword evidence="3" id="KW-0028">Amino-acid biosynthesis</keyword>
<feature type="domain" description="Shikimate dehydrogenase substrate binding N-terminal" evidence="4">
    <location>
        <begin position="12"/>
        <end position="94"/>
    </location>
</feature>
<evidence type="ECO:0000256" key="2">
    <source>
        <dbReference type="ARBA" id="ARBA00023002"/>
    </source>
</evidence>
<dbReference type="Pfam" id="PF08501">
    <property type="entry name" value="Shikimate_dh_N"/>
    <property type="match status" value="1"/>
</dbReference>
<accession>A0ABT7XMZ0</accession>
<keyword evidence="6" id="KW-1185">Reference proteome</keyword>
<dbReference type="PANTHER" id="PTHR21089:SF1">
    <property type="entry name" value="BIFUNCTIONAL 3-DEHYDROQUINATE DEHYDRATASE_SHIKIMATE DEHYDROGENASE, CHLOROPLASTIC"/>
    <property type="match status" value="1"/>
</dbReference>
<dbReference type="SUPFAM" id="SSF53223">
    <property type="entry name" value="Aminoacid dehydrogenase-like, N-terminal domain"/>
    <property type="match status" value="1"/>
</dbReference>
<name>A0ABT7XMZ0_9NEIS</name>
<keyword evidence="2" id="KW-0560">Oxidoreductase</keyword>
<evidence type="ECO:0000313" key="6">
    <source>
        <dbReference type="Proteomes" id="UP001168540"/>
    </source>
</evidence>
<keyword evidence="3" id="KW-0057">Aromatic amino acid biosynthesis</keyword>
<reference evidence="5" key="1">
    <citation type="submission" date="2023-06" db="EMBL/GenBank/DDBJ databases">
        <authorList>
            <person name="Zhang S."/>
        </authorList>
    </citation>
    <scope>NUCLEOTIDE SEQUENCE</scope>
    <source>
        <strain evidence="5">SG2303</strain>
    </source>
</reference>
<evidence type="ECO:0000313" key="5">
    <source>
        <dbReference type="EMBL" id="MDN0075163.1"/>
    </source>
</evidence>
<organism evidence="5 6">
    <name type="scientific">Crenobacter oryzisoli</name>
    <dbReference type="NCBI Taxonomy" id="3056844"/>
    <lineage>
        <taxon>Bacteria</taxon>
        <taxon>Pseudomonadati</taxon>
        <taxon>Pseudomonadota</taxon>
        <taxon>Betaproteobacteria</taxon>
        <taxon>Neisseriales</taxon>
        <taxon>Neisseriaceae</taxon>
        <taxon>Crenobacter</taxon>
    </lineage>
</organism>
<evidence type="ECO:0000256" key="3">
    <source>
        <dbReference type="ARBA" id="ARBA00023141"/>
    </source>
</evidence>
<dbReference type="InterPro" id="IPR022893">
    <property type="entry name" value="Shikimate_DH_fam"/>
</dbReference>
<dbReference type="PANTHER" id="PTHR21089">
    <property type="entry name" value="SHIKIMATE DEHYDROGENASE"/>
    <property type="match status" value="1"/>
</dbReference>
<sequence length="292" mass="30785">MKITGNTQVFFVIADPIGQVRAPELFNRVFELHGVDAVVVPLQVAADDFEPTVRALFRSPSTGGVFLSIPHKPAALTVADRCSELAEVAGAVNALRRGRDGAIEGELFDGLGFVKALDDAHIAYAGRRVLLIGAGGAASAAAATLAARGTSEIAIFDPVADKAMQLASRIVSAFRIDAYAAASNDPAGYDLVVNVSPLGMKTDDPVPFDVARLDDGAAVFDVLMKNQPTPLVRAARARGLTAEPGFEMLIQQAPLYLRFFGLEAAASGIENDASALRAMIYPPELLDSHRLS</sequence>
<dbReference type="EMBL" id="JAUEDK010000014">
    <property type="protein sequence ID" value="MDN0075163.1"/>
    <property type="molecule type" value="Genomic_DNA"/>
</dbReference>
<comment type="pathway">
    <text evidence="1">Metabolic intermediate biosynthesis; chorismate biosynthesis; chorismate from D-erythrose 4-phosphate and phosphoenolpyruvate: step 4/7.</text>
</comment>
<protein>
    <submittedName>
        <fullName evidence="5">Shikimate dehydrogenase</fullName>
    </submittedName>
</protein>